<reference evidence="2" key="1">
    <citation type="journal article" date="2014" name="Int. J. Syst. Evol. Microbiol.">
        <title>Complete genome sequence of Corynebacterium casei LMG S-19264T (=DSM 44701T), isolated from a smear-ripened cheese.</title>
        <authorList>
            <consortium name="US DOE Joint Genome Institute (JGI-PGF)"/>
            <person name="Walter F."/>
            <person name="Albersmeier A."/>
            <person name="Kalinowski J."/>
            <person name="Ruckert C."/>
        </authorList>
    </citation>
    <scope>NUCLEOTIDE SEQUENCE</scope>
    <source>
        <strain evidence="2">CGMCC 1.3617</strain>
    </source>
</reference>
<keyword evidence="3" id="KW-1185">Reference proteome</keyword>
<organism evidence="2 3">
    <name type="scientific">Neoroseomonas lacus</name>
    <dbReference type="NCBI Taxonomy" id="287609"/>
    <lineage>
        <taxon>Bacteria</taxon>
        <taxon>Pseudomonadati</taxon>
        <taxon>Pseudomonadota</taxon>
        <taxon>Alphaproteobacteria</taxon>
        <taxon>Acetobacterales</taxon>
        <taxon>Acetobacteraceae</taxon>
        <taxon>Neoroseomonas</taxon>
    </lineage>
</organism>
<dbReference type="EMBL" id="BMKW01000014">
    <property type="protein sequence ID" value="GGJ36276.1"/>
    <property type="molecule type" value="Genomic_DNA"/>
</dbReference>
<sequence length="58" mass="6410">MINLVVRIILAAGGSLAALFVARDSPNFGVVQGMLSTVVLVCIVLILVLWRWRKEEEE</sequence>
<evidence type="ECO:0000313" key="3">
    <source>
        <dbReference type="Proteomes" id="UP000661507"/>
    </source>
</evidence>
<keyword evidence="1" id="KW-0472">Membrane</keyword>
<dbReference type="AlphaFoldDB" id="A0A917NWU2"/>
<dbReference type="RefSeq" id="WP_188971950.1">
    <property type="nucleotide sequence ID" value="NZ_BMKW01000014.1"/>
</dbReference>
<feature type="transmembrane region" description="Helical" evidence="1">
    <location>
        <begin position="33"/>
        <end position="52"/>
    </location>
</feature>
<comment type="caution">
    <text evidence="2">The sequence shown here is derived from an EMBL/GenBank/DDBJ whole genome shotgun (WGS) entry which is preliminary data.</text>
</comment>
<protein>
    <submittedName>
        <fullName evidence="2">Uncharacterized protein</fullName>
    </submittedName>
</protein>
<dbReference type="Proteomes" id="UP000661507">
    <property type="component" value="Unassembled WGS sequence"/>
</dbReference>
<evidence type="ECO:0000256" key="1">
    <source>
        <dbReference type="SAM" id="Phobius"/>
    </source>
</evidence>
<name>A0A917NWU2_9PROT</name>
<proteinExistence type="predicted"/>
<keyword evidence="1" id="KW-1133">Transmembrane helix</keyword>
<evidence type="ECO:0000313" key="2">
    <source>
        <dbReference type="EMBL" id="GGJ36276.1"/>
    </source>
</evidence>
<keyword evidence="1" id="KW-0812">Transmembrane</keyword>
<reference evidence="2" key="2">
    <citation type="submission" date="2020-09" db="EMBL/GenBank/DDBJ databases">
        <authorList>
            <person name="Sun Q."/>
            <person name="Zhou Y."/>
        </authorList>
    </citation>
    <scope>NUCLEOTIDE SEQUENCE</scope>
    <source>
        <strain evidence="2">CGMCC 1.3617</strain>
    </source>
</reference>
<gene>
    <name evidence="2" type="ORF">GCM10011320_50030</name>
</gene>
<accession>A0A917NWU2</accession>